<name>A0A9D1NPW9_9FIRM</name>
<accession>A0A9D1NPW9</accession>
<dbReference type="Gene3D" id="3.40.630.190">
    <property type="entry name" value="LCP protein"/>
    <property type="match status" value="1"/>
</dbReference>
<reference evidence="2" key="2">
    <citation type="journal article" date="2021" name="PeerJ">
        <title>Extensive microbial diversity within the chicken gut microbiome revealed by metagenomics and culture.</title>
        <authorList>
            <person name="Gilroy R."/>
            <person name="Ravi A."/>
            <person name="Getino M."/>
            <person name="Pursley I."/>
            <person name="Horton D.L."/>
            <person name="Alikhan N.F."/>
            <person name="Baker D."/>
            <person name="Gharbi K."/>
            <person name="Hall N."/>
            <person name="Watson M."/>
            <person name="Adriaenssens E.M."/>
            <person name="Foster-Nyarko E."/>
            <person name="Jarju S."/>
            <person name="Secka A."/>
            <person name="Antonio M."/>
            <person name="Oren A."/>
            <person name="Chaudhuri R.R."/>
            <person name="La Ragione R."/>
            <person name="Hildebrand F."/>
            <person name="Pallen M.J."/>
        </authorList>
    </citation>
    <scope>NUCLEOTIDE SEQUENCE</scope>
    <source>
        <strain evidence="2">1370</strain>
    </source>
</reference>
<dbReference type="Proteomes" id="UP000823960">
    <property type="component" value="Unassembled WGS sequence"/>
</dbReference>
<evidence type="ECO:0000313" key="3">
    <source>
        <dbReference type="Proteomes" id="UP000823960"/>
    </source>
</evidence>
<dbReference type="EMBL" id="DVOL01000042">
    <property type="protein sequence ID" value="HIV10665.1"/>
    <property type="molecule type" value="Genomic_DNA"/>
</dbReference>
<sequence length="316" mass="34836">MSSNNRGRRSGSRSQVNVLVAYAATMLVCLLLFGSIALYLLDRFVTAPAEQSGEELSAVTEDETGETDYSFARQTVLFVGAGSEDINAMAILRILPDEGKILIVPVSKYTLSSAGGASGTLLELYSSGGMTFLKQAVESSFGVECSRYVKISDGGWKSLVEYLGGTSTYSFPEELLYKNQETGELTSFSQGSATRTLWGDDIRRIVTYPLYSDGERTRLQVVGEIGVSLLNSAFLTNSENIKSNLTSIFNTIFNNSDTDITSPRFREVSPAYEYMLDSFDSPASYRLPKGVWNESGYFEVSSDFPDELREYFMLNE</sequence>
<evidence type="ECO:0000256" key="1">
    <source>
        <dbReference type="SAM" id="Phobius"/>
    </source>
</evidence>
<evidence type="ECO:0000313" key="2">
    <source>
        <dbReference type="EMBL" id="HIV10665.1"/>
    </source>
</evidence>
<keyword evidence="1" id="KW-0812">Transmembrane</keyword>
<evidence type="ECO:0008006" key="4">
    <source>
        <dbReference type="Google" id="ProtNLM"/>
    </source>
</evidence>
<proteinExistence type="predicted"/>
<keyword evidence="1" id="KW-1133">Transmembrane helix</keyword>
<dbReference type="AlphaFoldDB" id="A0A9D1NPW9"/>
<organism evidence="2 3">
    <name type="scientific">Candidatus Faeciplasma avium</name>
    <dbReference type="NCBI Taxonomy" id="2840798"/>
    <lineage>
        <taxon>Bacteria</taxon>
        <taxon>Bacillati</taxon>
        <taxon>Bacillota</taxon>
        <taxon>Clostridia</taxon>
        <taxon>Eubacteriales</taxon>
        <taxon>Oscillospiraceae</taxon>
        <taxon>Oscillospiraceae incertae sedis</taxon>
        <taxon>Candidatus Faeciplasma</taxon>
    </lineage>
</organism>
<protein>
    <recommendedName>
        <fullName evidence="4">Cell envelope-related transcriptional attenuator domain-containing protein</fullName>
    </recommendedName>
</protein>
<keyword evidence="1" id="KW-0472">Membrane</keyword>
<feature type="transmembrane region" description="Helical" evidence="1">
    <location>
        <begin position="20"/>
        <end position="41"/>
    </location>
</feature>
<gene>
    <name evidence="2" type="ORF">IAD28_03085</name>
</gene>
<comment type="caution">
    <text evidence="2">The sequence shown here is derived from an EMBL/GenBank/DDBJ whole genome shotgun (WGS) entry which is preliminary data.</text>
</comment>
<reference evidence="2" key="1">
    <citation type="submission" date="2020-10" db="EMBL/GenBank/DDBJ databases">
        <authorList>
            <person name="Gilroy R."/>
        </authorList>
    </citation>
    <scope>NUCLEOTIDE SEQUENCE</scope>
    <source>
        <strain evidence="2">1370</strain>
    </source>
</reference>